<evidence type="ECO:0000313" key="16">
    <source>
        <dbReference type="EMBL" id="ADQ85948.1"/>
    </source>
</evidence>
<keyword evidence="10 12" id="KW-0010">Activator</keyword>
<dbReference type="GO" id="GO:0000166">
    <property type="term" value="F:nucleotide binding"/>
    <property type="evidence" value="ECO:0007669"/>
    <property type="project" value="UniProtKB-UniRule"/>
</dbReference>
<evidence type="ECO:0000256" key="4">
    <source>
        <dbReference type="ARBA" id="ARBA00022518"/>
    </source>
</evidence>
<dbReference type="GO" id="GO:0006260">
    <property type="term" value="P:DNA replication"/>
    <property type="evidence" value="ECO:0007669"/>
    <property type="project" value="UniProtKB-KW"/>
</dbReference>
<dbReference type="Pfam" id="PF00508">
    <property type="entry name" value="PPV_E2_N"/>
    <property type="match status" value="1"/>
</dbReference>
<feature type="compositionally biased region" description="Low complexity" evidence="13">
    <location>
        <begin position="196"/>
        <end position="221"/>
    </location>
</feature>
<comment type="caution">
    <text evidence="12">Lacks conserved residue(s) required for the propagation of feature annotation.</text>
</comment>
<comment type="PTM">
    <text evidence="12">Phosphorylated.</text>
</comment>
<dbReference type="GO" id="GO:0003677">
    <property type="term" value="F:DNA binding"/>
    <property type="evidence" value="ECO:0007669"/>
    <property type="project" value="UniProtKB-UniRule"/>
</dbReference>
<evidence type="ECO:0000256" key="1">
    <source>
        <dbReference type="ARBA" id="ARBA00004147"/>
    </source>
</evidence>
<dbReference type="InterPro" id="IPR012677">
    <property type="entry name" value="Nucleotide-bd_a/b_plait_sf"/>
</dbReference>
<comment type="subunit">
    <text evidence="12">Binds DNA as homodimer. Interacts with protein E1; this interaction greatly increases E1 DNA-binding activity. Interacts with protein L1; this interaction enhances E2-dependent replication and transcription activation. Interacts with protein L2; this interaction inhibits E2 transcriptional activity but not DNA replication function E2. Interacts with protein E7; this interaction inhibits E7 oncogenic activity. Interacts with host TAF1; this interaction modulates E2-dependent transcriptional regulation. Interacts with host BRD4; this interaction mediates E2 transcriptional activation function. Additionally, the interaction with host BRD4 on mitotic chromosomes mediates tethering of the viral genome. Interacts with host TOPBP1; this interaction is required for optimal viral DNA replication.</text>
</comment>
<feature type="domain" description="Papillomavirus E2 C-terminal" evidence="15">
    <location>
        <begin position="316"/>
        <end position="391"/>
    </location>
</feature>
<name>E7BQ82_9PAPI</name>
<keyword evidence="11 12" id="KW-0804">Transcription</keyword>
<comment type="similarity">
    <text evidence="2">Belongs to the papillomaviridae E8^E2C protein family.</text>
</comment>
<accession>E7BQ82</accession>
<evidence type="ECO:0000256" key="2">
    <source>
        <dbReference type="ARBA" id="ARBA00007794"/>
    </source>
</evidence>
<evidence type="ECO:0000256" key="6">
    <source>
        <dbReference type="ARBA" id="ARBA00022562"/>
    </source>
</evidence>
<keyword evidence="12" id="KW-0832">Ubl conjugation</keyword>
<dbReference type="Gene3D" id="2.170.200.10">
    <property type="entry name" value="Papillomavirus E2 early protein domain"/>
    <property type="match status" value="1"/>
</dbReference>
<dbReference type="Gene3D" id="3.30.70.330">
    <property type="match status" value="1"/>
</dbReference>
<keyword evidence="4 12" id="KW-0244">Early protein</keyword>
<keyword evidence="5 12" id="KW-0597">Phosphoprotein</keyword>
<proteinExistence type="inferred from homology"/>
<evidence type="ECO:0000256" key="9">
    <source>
        <dbReference type="ARBA" id="ARBA00023125"/>
    </source>
</evidence>
<evidence type="ECO:0000259" key="14">
    <source>
        <dbReference type="Pfam" id="PF00508"/>
    </source>
</evidence>
<reference evidence="16 17" key="1">
    <citation type="journal article" date="2011" name="J. Gen. Virol.">
        <title>Genomic characterization of ten novel cutaneous human papillomaviruses from keratotic lesions of immunosuppressed patients.</title>
        <authorList>
            <person name="Kohler A."/>
            <person name="Gottschling M."/>
            <person name="Manning K."/>
            <person name="Lehmann M.D."/>
            <person name="Schulz E."/>
            <person name="Kruger-Corcoran D."/>
            <person name="Stockfleth E."/>
            <person name="Nindl I."/>
        </authorList>
    </citation>
    <scope>NUCLEOTIDE SEQUENCE [LARGE SCALE GENOMIC DNA]</scope>
    <source>
        <strain evidence="16">24-43</strain>
    </source>
</reference>
<dbReference type="GO" id="GO:0039693">
    <property type="term" value="P:viral DNA genome replication"/>
    <property type="evidence" value="ECO:0007669"/>
    <property type="project" value="UniProtKB-UniRule"/>
</dbReference>
<dbReference type="GO" id="GO:0042025">
    <property type="term" value="C:host cell nucleus"/>
    <property type="evidence" value="ECO:0007669"/>
    <property type="project" value="UniProtKB-SubCell"/>
</dbReference>
<evidence type="ECO:0000256" key="7">
    <source>
        <dbReference type="ARBA" id="ARBA00022705"/>
    </source>
</evidence>
<sequence length="394" mass="44973">MEKLKDRYDAVQEALLNLYEHASNDIDTQIKHWELTRQENAILYVARQKGLKSLGMHPVPSLATSENKAKDAIKMHLLLKSLKDSPFGNETWSLTETSLELLNTPPKNCFKKRGYTVDVLYDRDEDKVYPYTAWEQIYFQDEQNMWHKTHGAVDYYGLYFYDVNGYKVYYVKFDDKAKTLSVTGEWEVRYKNKTISPSVTSSSSPSSSWKSSSELGTSSKYSETDQEIVRRPKEKPEGRTGDAGQSPPNLRHSRRGREGELGTTGGSPAKRRRAEAPDSTGSAVPTAQQVGSRHRSVGRGHLSRLERLQKEAWDPPIIIVKGCANTLKCWRFRCKNNKSRKLYEYATTVFRWVDLDNNSRMLFAFKDTQQRELFLDSVTLPKGTEVALGSLGSL</sequence>
<dbReference type="SUPFAM" id="SSF51332">
    <property type="entry name" value="E2 regulatory, transactivation domain"/>
    <property type="match status" value="1"/>
</dbReference>
<feature type="domain" description="Papillomavirus E2 N-terminal" evidence="14">
    <location>
        <begin position="1"/>
        <end position="199"/>
    </location>
</feature>
<evidence type="ECO:0000313" key="17">
    <source>
        <dbReference type="Proteomes" id="UP000098941"/>
    </source>
</evidence>
<feature type="compositionally biased region" description="Basic and acidic residues" evidence="13">
    <location>
        <begin position="227"/>
        <end position="240"/>
    </location>
</feature>
<evidence type="ECO:0000256" key="11">
    <source>
        <dbReference type="ARBA" id="ARBA00023163"/>
    </source>
</evidence>
<feature type="region of interest" description="DNA-binding domain" evidence="12">
    <location>
        <begin position="314"/>
        <end position="394"/>
    </location>
</feature>
<dbReference type="HAMAP" id="MF_04001">
    <property type="entry name" value="PPV_E2"/>
    <property type="match status" value="1"/>
</dbReference>
<evidence type="ECO:0000256" key="12">
    <source>
        <dbReference type="HAMAP-Rule" id="MF_04001"/>
    </source>
</evidence>
<organism evidence="16 17">
    <name type="scientific">Human papillomavirus 130</name>
    <dbReference type="NCBI Taxonomy" id="909329"/>
    <lineage>
        <taxon>Viruses</taxon>
        <taxon>Monodnaviria</taxon>
        <taxon>Shotokuvirae</taxon>
        <taxon>Cossaviricota</taxon>
        <taxon>Papovaviricetes</taxon>
        <taxon>Zurhausenvirales</taxon>
        <taxon>Papillomaviridae</taxon>
        <taxon>Firstpapillomavirinae</taxon>
        <taxon>Gammapapillomavirus</taxon>
        <taxon>Gammapapillomavirus 10</taxon>
    </lineage>
</organism>
<dbReference type="InterPro" id="IPR033668">
    <property type="entry name" value="Reg_prot_E2"/>
</dbReference>
<feature type="cross-link" description="Glycyl lysine isopeptide (Lys-Gly) (interchain with G-Cter in SUMO)" evidence="12">
    <location>
        <position position="321"/>
    </location>
</feature>
<dbReference type="InterPro" id="IPR042504">
    <property type="entry name" value="Regulatory_protein_E2_N_2"/>
</dbReference>
<keyword evidence="3 12" id="KW-0678">Repressor</keyword>
<dbReference type="InterPro" id="IPR042503">
    <property type="entry name" value="Regulatory_protein_E2_N_1"/>
</dbReference>
<protein>
    <recommendedName>
        <fullName evidence="12">Regulatory protein E2</fullName>
    </recommendedName>
</protein>
<dbReference type="InterPro" id="IPR036050">
    <property type="entry name" value="Regulatory_protein_E2_N"/>
</dbReference>
<dbReference type="GO" id="GO:0006351">
    <property type="term" value="P:DNA-templated transcription"/>
    <property type="evidence" value="ECO:0007669"/>
    <property type="project" value="UniProtKB-UniRule"/>
</dbReference>
<comment type="subcellular location">
    <subcellularLocation>
        <location evidence="1 12">Host nucleus</location>
    </subcellularLocation>
</comment>
<dbReference type="InterPro" id="IPR000427">
    <property type="entry name" value="Papillomavirus_E2_C"/>
</dbReference>
<dbReference type="EMBL" id="GU117630">
    <property type="protein sequence ID" value="ADQ85948.1"/>
    <property type="molecule type" value="Genomic_DNA"/>
</dbReference>
<evidence type="ECO:0000256" key="13">
    <source>
        <dbReference type="SAM" id="MobiDB-lite"/>
    </source>
</evidence>
<keyword evidence="7 12" id="KW-0235">DNA replication</keyword>
<evidence type="ECO:0000259" key="15">
    <source>
        <dbReference type="Pfam" id="PF00511"/>
    </source>
</evidence>
<dbReference type="Pfam" id="PF00511">
    <property type="entry name" value="PPV_E2_C"/>
    <property type="match status" value="1"/>
</dbReference>
<feature type="region of interest" description="Disordered" evidence="13">
    <location>
        <begin position="195"/>
        <end position="301"/>
    </location>
</feature>
<keyword evidence="9 12" id="KW-0238">DNA-binding</keyword>
<dbReference type="SUPFAM" id="SSF54957">
    <property type="entry name" value="Viral DNA-binding domain"/>
    <property type="match status" value="1"/>
</dbReference>
<dbReference type="GO" id="GO:0006275">
    <property type="term" value="P:regulation of DNA replication"/>
    <property type="evidence" value="ECO:0007669"/>
    <property type="project" value="UniProtKB-UniRule"/>
</dbReference>
<dbReference type="Proteomes" id="UP000098941">
    <property type="component" value="Segment"/>
</dbReference>
<comment type="similarity">
    <text evidence="12">Belongs to the papillomaviridae E2 protein family.</text>
</comment>
<keyword evidence="8 12" id="KW-0805">Transcription regulation</keyword>
<keyword evidence="12" id="KW-1017">Isopeptide bond</keyword>
<evidence type="ECO:0000256" key="8">
    <source>
        <dbReference type="ARBA" id="ARBA00023015"/>
    </source>
</evidence>
<dbReference type="GO" id="GO:0003700">
    <property type="term" value="F:DNA-binding transcription factor activity"/>
    <property type="evidence" value="ECO:0007669"/>
    <property type="project" value="UniProtKB-UniRule"/>
</dbReference>
<evidence type="ECO:0000256" key="5">
    <source>
        <dbReference type="ARBA" id="ARBA00022553"/>
    </source>
</evidence>
<evidence type="ECO:0000256" key="3">
    <source>
        <dbReference type="ARBA" id="ARBA00022491"/>
    </source>
</evidence>
<keyword evidence="6 12" id="KW-1048">Host nucleus</keyword>
<evidence type="ECO:0000256" key="10">
    <source>
        <dbReference type="ARBA" id="ARBA00023159"/>
    </source>
</evidence>
<feature type="compositionally biased region" description="Basic residues" evidence="13">
    <location>
        <begin position="292"/>
        <end position="301"/>
    </location>
</feature>
<dbReference type="InterPro" id="IPR035975">
    <property type="entry name" value="E2/EBNA1_C_sf"/>
</dbReference>
<dbReference type="InterPro" id="IPR001866">
    <property type="entry name" value="PPV_E2_N"/>
</dbReference>
<gene>
    <name evidence="12 16" type="primary">E2</name>
</gene>
<comment type="function">
    <text evidence="12">Plays a role in the initiation of viral DNA replication. A dimer of E2 interacts with a dimer of E1 in order to improve specificity of E1 DNA binding activity. Once the complex recognizes and binds DNA at specific sites, the E2 dimer is removed from DNA. E2 also regulates viral transcription through binding to the E2RE response element (5'-ACCNNNNNNGGT-3') present in multiple copies in the regulatory regions of the viral genome. Activates or represses transcription depending on E2RE's position with regards to proximal promoter elements including the TATA-box. Repression occurs by sterically hindering the assembly of the transcription initiation complex.</text>
</comment>
<dbReference type="Gene3D" id="1.10.287.30">
    <property type="entry name" value="E2 (early) protein, N terminal domain, subdomain 1"/>
    <property type="match status" value="1"/>
</dbReference>
<feature type="compositionally biased region" description="Polar residues" evidence="13">
    <location>
        <begin position="279"/>
        <end position="291"/>
    </location>
</feature>
<comment type="PTM">
    <text evidence="12">Sumoylation plays a regulatory role in E2 transcriptional activity.</text>
</comment>